<keyword evidence="3" id="KW-1185">Reference proteome</keyword>
<gene>
    <name evidence="2" type="ORF">DPMN_133381</name>
</gene>
<feature type="region of interest" description="Disordered" evidence="1">
    <location>
        <begin position="24"/>
        <end position="53"/>
    </location>
</feature>
<dbReference type="Proteomes" id="UP000828390">
    <property type="component" value="Unassembled WGS sequence"/>
</dbReference>
<evidence type="ECO:0000256" key="1">
    <source>
        <dbReference type="SAM" id="MobiDB-lite"/>
    </source>
</evidence>
<name>A0A9D4JCV6_DREPO</name>
<organism evidence="2 3">
    <name type="scientific">Dreissena polymorpha</name>
    <name type="common">Zebra mussel</name>
    <name type="synonym">Mytilus polymorpha</name>
    <dbReference type="NCBI Taxonomy" id="45954"/>
    <lineage>
        <taxon>Eukaryota</taxon>
        <taxon>Metazoa</taxon>
        <taxon>Spiralia</taxon>
        <taxon>Lophotrochozoa</taxon>
        <taxon>Mollusca</taxon>
        <taxon>Bivalvia</taxon>
        <taxon>Autobranchia</taxon>
        <taxon>Heteroconchia</taxon>
        <taxon>Euheterodonta</taxon>
        <taxon>Imparidentia</taxon>
        <taxon>Neoheterodontei</taxon>
        <taxon>Myida</taxon>
        <taxon>Dreissenoidea</taxon>
        <taxon>Dreissenidae</taxon>
        <taxon>Dreissena</taxon>
    </lineage>
</organism>
<comment type="caution">
    <text evidence="2">The sequence shown here is derived from an EMBL/GenBank/DDBJ whole genome shotgun (WGS) entry which is preliminary data.</text>
</comment>
<sequence length="53" mass="6256">MLMKISYKAAGDEKVTPYVSLHPMRQYNLSPGKKERGQPRNTRRRCSKIQLHR</sequence>
<proteinExistence type="predicted"/>
<feature type="compositionally biased region" description="Basic residues" evidence="1">
    <location>
        <begin position="41"/>
        <end position="53"/>
    </location>
</feature>
<evidence type="ECO:0000313" key="3">
    <source>
        <dbReference type="Proteomes" id="UP000828390"/>
    </source>
</evidence>
<protein>
    <submittedName>
        <fullName evidence="2">Uncharacterized protein</fullName>
    </submittedName>
</protein>
<dbReference type="EMBL" id="JAIWYP010000006">
    <property type="protein sequence ID" value="KAH3805084.1"/>
    <property type="molecule type" value="Genomic_DNA"/>
</dbReference>
<dbReference type="AlphaFoldDB" id="A0A9D4JCV6"/>
<reference evidence="2" key="1">
    <citation type="journal article" date="2019" name="bioRxiv">
        <title>The Genome of the Zebra Mussel, Dreissena polymorpha: A Resource for Invasive Species Research.</title>
        <authorList>
            <person name="McCartney M.A."/>
            <person name="Auch B."/>
            <person name="Kono T."/>
            <person name="Mallez S."/>
            <person name="Zhang Y."/>
            <person name="Obille A."/>
            <person name="Becker A."/>
            <person name="Abrahante J.E."/>
            <person name="Garbe J."/>
            <person name="Badalamenti J.P."/>
            <person name="Herman A."/>
            <person name="Mangelson H."/>
            <person name="Liachko I."/>
            <person name="Sullivan S."/>
            <person name="Sone E.D."/>
            <person name="Koren S."/>
            <person name="Silverstein K.A.T."/>
            <person name="Beckman K.B."/>
            <person name="Gohl D.M."/>
        </authorList>
    </citation>
    <scope>NUCLEOTIDE SEQUENCE</scope>
    <source>
        <strain evidence="2">Duluth1</strain>
        <tissue evidence="2">Whole animal</tissue>
    </source>
</reference>
<evidence type="ECO:0000313" key="2">
    <source>
        <dbReference type="EMBL" id="KAH3805084.1"/>
    </source>
</evidence>
<accession>A0A9D4JCV6</accession>
<reference evidence="2" key="2">
    <citation type="submission" date="2020-11" db="EMBL/GenBank/DDBJ databases">
        <authorList>
            <person name="McCartney M.A."/>
            <person name="Auch B."/>
            <person name="Kono T."/>
            <person name="Mallez S."/>
            <person name="Becker A."/>
            <person name="Gohl D.M."/>
            <person name="Silverstein K.A.T."/>
            <person name="Koren S."/>
            <person name="Bechman K.B."/>
            <person name="Herman A."/>
            <person name="Abrahante J.E."/>
            <person name="Garbe J."/>
        </authorList>
    </citation>
    <scope>NUCLEOTIDE SEQUENCE</scope>
    <source>
        <strain evidence="2">Duluth1</strain>
        <tissue evidence="2">Whole animal</tissue>
    </source>
</reference>